<feature type="compositionally biased region" description="Low complexity" evidence="1">
    <location>
        <begin position="35"/>
        <end position="48"/>
    </location>
</feature>
<gene>
    <name evidence="2" type="ORF">SDC9_125749</name>
</gene>
<dbReference type="AlphaFoldDB" id="A0A645CPB3"/>
<proteinExistence type="predicted"/>
<accession>A0A645CPB3</accession>
<protein>
    <submittedName>
        <fullName evidence="2">Uncharacterized protein</fullName>
    </submittedName>
</protein>
<evidence type="ECO:0000256" key="1">
    <source>
        <dbReference type="SAM" id="MobiDB-lite"/>
    </source>
</evidence>
<feature type="region of interest" description="Disordered" evidence="1">
    <location>
        <begin position="16"/>
        <end position="112"/>
    </location>
</feature>
<name>A0A645CPB3_9ZZZZ</name>
<evidence type="ECO:0000313" key="2">
    <source>
        <dbReference type="EMBL" id="MPM78738.1"/>
    </source>
</evidence>
<reference evidence="2" key="1">
    <citation type="submission" date="2019-08" db="EMBL/GenBank/DDBJ databases">
        <authorList>
            <person name="Kucharzyk K."/>
            <person name="Murdoch R.W."/>
            <person name="Higgins S."/>
            <person name="Loffler F."/>
        </authorList>
    </citation>
    <scope>NUCLEOTIDE SEQUENCE</scope>
</reference>
<dbReference type="EMBL" id="VSSQ01028853">
    <property type="protein sequence ID" value="MPM78738.1"/>
    <property type="molecule type" value="Genomic_DNA"/>
</dbReference>
<organism evidence="2">
    <name type="scientific">bioreactor metagenome</name>
    <dbReference type="NCBI Taxonomy" id="1076179"/>
    <lineage>
        <taxon>unclassified sequences</taxon>
        <taxon>metagenomes</taxon>
        <taxon>ecological metagenomes</taxon>
    </lineage>
</organism>
<comment type="caution">
    <text evidence="2">The sequence shown here is derived from an EMBL/GenBank/DDBJ whole genome shotgun (WGS) entry which is preliminary data.</text>
</comment>
<sequence length="133" mass="14480">MSSSFRVAMSGRITSTNASRVFLSRKKNVSPTVNRSAMSSSASSPGGASRRRRRHSRGESPLSDAVSRTARQTPAFFPSGRWKPKRCSIFPPRRSTPVSALSGTAVGNGGFMRTLPRRRRPCRWIGVPCPSAD</sequence>